<dbReference type="PROSITE" id="PS50893">
    <property type="entry name" value="ABC_TRANSPORTER_2"/>
    <property type="match status" value="1"/>
</dbReference>
<feature type="domain" description="ABC transporter" evidence="5">
    <location>
        <begin position="4"/>
        <end position="236"/>
    </location>
</feature>
<dbReference type="FunFam" id="3.40.50.300:FF:000134">
    <property type="entry name" value="Iron-enterobactin ABC transporter ATP-binding protein"/>
    <property type="match status" value="1"/>
</dbReference>
<dbReference type="PANTHER" id="PTHR42794">
    <property type="entry name" value="HEMIN IMPORT ATP-BINDING PROTEIN HMUV"/>
    <property type="match status" value="1"/>
</dbReference>
<dbReference type="SMART" id="SM00382">
    <property type="entry name" value="AAA"/>
    <property type="match status" value="1"/>
</dbReference>
<dbReference type="InterPro" id="IPR017871">
    <property type="entry name" value="ABC_transporter-like_CS"/>
</dbReference>
<dbReference type="InterPro" id="IPR003439">
    <property type="entry name" value="ABC_transporter-like_ATP-bd"/>
</dbReference>
<evidence type="ECO:0000313" key="6">
    <source>
        <dbReference type="EMBL" id="OAB89001.1"/>
    </source>
</evidence>
<dbReference type="STRING" id="262209.AWH69_04375"/>
<organism evidence="6 7">
    <name type="scientific">Janibacter melonis</name>
    <dbReference type="NCBI Taxonomy" id="262209"/>
    <lineage>
        <taxon>Bacteria</taxon>
        <taxon>Bacillati</taxon>
        <taxon>Actinomycetota</taxon>
        <taxon>Actinomycetes</taxon>
        <taxon>Micrococcales</taxon>
        <taxon>Intrasporangiaceae</taxon>
        <taxon>Janibacter</taxon>
    </lineage>
</organism>
<evidence type="ECO:0000259" key="5">
    <source>
        <dbReference type="PROSITE" id="PS50893"/>
    </source>
</evidence>
<dbReference type="PROSITE" id="PS00211">
    <property type="entry name" value="ABC_TRANSPORTER_1"/>
    <property type="match status" value="1"/>
</dbReference>
<dbReference type="SUPFAM" id="SSF52540">
    <property type="entry name" value="P-loop containing nucleoside triphosphate hydrolases"/>
    <property type="match status" value="1"/>
</dbReference>
<accession>A0A176QH53</accession>
<gene>
    <name evidence="6" type="ORF">AWH69_04375</name>
</gene>
<dbReference type="GO" id="GO:0016887">
    <property type="term" value="F:ATP hydrolysis activity"/>
    <property type="evidence" value="ECO:0007669"/>
    <property type="project" value="InterPro"/>
</dbReference>
<keyword evidence="3" id="KW-0067">ATP-binding</keyword>
<protein>
    <submittedName>
        <fullName evidence="6">Molybdate ABC transporter substrate-binding protein</fullName>
    </submittedName>
</protein>
<evidence type="ECO:0000256" key="4">
    <source>
        <dbReference type="ARBA" id="ARBA00022967"/>
    </source>
</evidence>
<dbReference type="CDD" id="cd03214">
    <property type="entry name" value="ABC_Iron-Siderophores_B12_Hemin"/>
    <property type="match status" value="1"/>
</dbReference>
<evidence type="ECO:0000256" key="2">
    <source>
        <dbReference type="ARBA" id="ARBA00022741"/>
    </source>
</evidence>
<dbReference type="InterPro" id="IPR027417">
    <property type="entry name" value="P-loop_NTPase"/>
</dbReference>
<name>A0A176QH53_9MICO</name>
<dbReference type="Proteomes" id="UP000076976">
    <property type="component" value="Unassembled WGS sequence"/>
</dbReference>
<keyword evidence="4" id="KW-1278">Translocase</keyword>
<keyword evidence="2" id="KW-0547">Nucleotide-binding</keyword>
<evidence type="ECO:0000256" key="1">
    <source>
        <dbReference type="ARBA" id="ARBA00022448"/>
    </source>
</evidence>
<dbReference type="EMBL" id="LQZG01000001">
    <property type="protein sequence ID" value="OAB89001.1"/>
    <property type="molecule type" value="Genomic_DNA"/>
</dbReference>
<dbReference type="AlphaFoldDB" id="A0A176QH53"/>
<keyword evidence="7" id="KW-1185">Reference proteome</keyword>
<comment type="caution">
    <text evidence="6">The sequence shown here is derived from an EMBL/GenBank/DDBJ whole genome shotgun (WGS) entry which is preliminary data.</text>
</comment>
<dbReference type="Pfam" id="PF00005">
    <property type="entry name" value="ABC_tran"/>
    <property type="match status" value="1"/>
</dbReference>
<keyword evidence="1" id="KW-0813">Transport</keyword>
<dbReference type="InterPro" id="IPR003593">
    <property type="entry name" value="AAA+_ATPase"/>
</dbReference>
<evidence type="ECO:0000256" key="3">
    <source>
        <dbReference type="ARBA" id="ARBA00022840"/>
    </source>
</evidence>
<dbReference type="Gene3D" id="3.40.50.300">
    <property type="entry name" value="P-loop containing nucleotide triphosphate hydrolases"/>
    <property type="match status" value="1"/>
</dbReference>
<sequence>MTHLSTTGLAVEIGGRTIVSGVDLDVPRGSMLALVGRNGSGKSTLIRSLVGLRPPAAGTVHVDGVDLARLSSRRRATRVAYVAQEDGPPEDLLVGEMVAMGRTPHRPPWAVDERSERELVLEALRHVGMAAKVDRPCQHLSGGERRRVMLARGIAQGCDLLVLDEPTNHLDVHHQDQLLQTVRRLGCTVVAAVHDLSLAAAHFDAVAVLHDGALHALGRPRDVLTPELVRDVFDVGARHLTDPVTGRVHLVLGAGAPPVPAPREAVL</sequence>
<proteinExistence type="predicted"/>
<dbReference type="RefSeq" id="WP_068271990.1">
    <property type="nucleotide sequence ID" value="NZ_LQZG01000001.1"/>
</dbReference>
<dbReference type="PANTHER" id="PTHR42794:SF1">
    <property type="entry name" value="HEMIN IMPORT ATP-BINDING PROTEIN HMUV"/>
    <property type="match status" value="1"/>
</dbReference>
<dbReference type="GO" id="GO:0005524">
    <property type="term" value="F:ATP binding"/>
    <property type="evidence" value="ECO:0007669"/>
    <property type="project" value="UniProtKB-KW"/>
</dbReference>
<reference evidence="6 7" key="1">
    <citation type="submission" date="2016-01" db="EMBL/GenBank/DDBJ databases">
        <title>Janibacter melonis strain CD11_4 genome sequencing and assembly.</title>
        <authorList>
            <person name="Nair G.R."/>
            <person name="Kaur G."/>
            <person name="Chander A.M."/>
            <person name="Mayilraj S."/>
        </authorList>
    </citation>
    <scope>NUCLEOTIDE SEQUENCE [LARGE SCALE GENOMIC DNA]</scope>
    <source>
        <strain evidence="6 7">CD11-4</strain>
    </source>
</reference>
<evidence type="ECO:0000313" key="7">
    <source>
        <dbReference type="Proteomes" id="UP000076976"/>
    </source>
</evidence>